<organism evidence="1 2">
    <name type="scientific">Neiella litorisoli</name>
    <dbReference type="NCBI Taxonomy" id="2771431"/>
    <lineage>
        <taxon>Bacteria</taxon>
        <taxon>Pseudomonadati</taxon>
        <taxon>Pseudomonadota</taxon>
        <taxon>Gammaproteobacteria</taxon>
        <taxon>Alteromonadales</taxon>
        <taxon>Echinimonadaceae</taxon>
        <taxon>Neiella</taxon>
    </lineage>
</organism>
<keyword evidence="2" id="KW-1185">Reference proteome</keyword>
<accession>A0A8J6R3G7</accession>
<dbReference type="EMBL" id="JACXAF010000016">
    <property type="protein sequence ID" value="MBD1390325.1"/>
    <property type="molecule type" value="Genomic_DNA"/>
</dbReference>
<dbReference type="PIRSF" id="PIRSF019381">
    <property type="entry name" value="YcjX"/>
    <property type="match status" value="1"/>
</dbReference>
<dbReference type="Pfam" id="PF04317">
    <property type="entry name" value="DUF463"/>
    <property type="match status" value="1"/>
</dbReference>
<protein>
    <submittedName>
        <fullName evidence="1">YcjX family protein</fullName>
    </submittedName>
</protein>
<dbReference type="AlphaFoldDB" id="A0A8J6R3G7"/>
<dbReference type="SUPFAM" id="SSF52540">
    <property type="entry name" value="P-loop containing nucleoside triphosphate hydrolases"/>
    <property type="match status" value="1"/>
</dbReference>
<dbReference type="RefSeq" id="WP_191145393.1">
    <property type="nucleotide sequence ID" value="NZ_JACXAF010000016.1"/>
</dbReference>
<comment type="caution">
    <text evidence="1">The sequence shown here is derived from an EMBL/GenBank/DDBJ whole genome shotgun (WGS) entry which is preliminary data.</text>
</comment>
<proteinExistence type="predicted"/>
<reference evidence="1" key="1">
    <citation type="submission" date="2020-09" db="EMBL/GenBank/DDBJ databases">
        <title>A novel bacterium of genus Neiella, isolated from South China Sea.</title>
        <authorList>
            <person name="Huang H."/>
            <person name="Mo K."/>
            <person name="Hu Y."/>
        </authorList>
    </citation>
    <scope>NUCLEOTIDE SEQUENCE</scope>
    <source>
        <strain evidence="1">HB171785</strain>
    </source>
</reference>
<dbReference type="InterPro" id="IPR027417">
    <property type="entry name" value="P-loop_NTPase"/>
</dbReference>
<gene>
    <name evidence="1" type="ORF">IC617_12860</name>
</gene>
<dbReference type="InterPro" id="IPR007413">
    <property type="entry name" value="YcjX-like"/>
</dbReference>
<evidence type="ECO:0000313" key="1">
    <source>
        <dbReference type="EMBL" id="MBD1390325.1"/>
    </source>
</evidence>
<name>A0A8J6R3G7_9GAMM</name>
<evidence type="ECO:0000313" key="2">
    <source>
        <dbReference type="Proteomes" id="UP000638014"/>
    </source>
</evidence>
<dbReference type="PANTHER" id="PTHR38605:SF1">
    <property type="entry name" value="ATPASE"/>
    <property type="match status" value="1"/>
</dbReference>
<sequence>MEFKKAAKQVVQSANTFIERARSQHVTLAVTGLSRSGKTAFITSLINQLQQGSNAEHMPLLEVARQRRLLTTKQVTQPHLDVASFRYLSGLRSLSGPEPQWPKATETISEVRLEITFKPKHKSWLGNGDSSKLLLDIVDYPGEWLLDLPMLQMDFQQWSEQQWQLLEQSPRAEAATAWIAEAESLLGREPDDDAIHQCADRYAVLLKQFKDELGLSLLQPGRMLMPGELAGTPALAFFPMPQQRLLSDPASHALWQLLSGRYDYYVNHVVKGFFKRFFRHFDRQVVLVDCLQPLNEGAAHFREMQQALEQVMSCFQYGKQRWWRQLFEPKIDRLLVAATKADHVTNEQFDALGKLLAELCHAAESQALDHDIQIQHQPLASIRSTRFGHVQKGAQTVPALKGKRLSDGKSITLFPGQVPAGLPSQAFFKQHSFDFVDFAPPTRQSDFAPLPHIGMDKAIEFLLGDVLK</sequence>
<dbReference type="PANTHER" id="PTHR38605">
    <property type="entry name" value="ATPASE-RELATED"/>
    <property type="match status" value="1"/>
</dbReference>
<dbReference type="Proteomes" id="UP000638014">
    <property type="component" value="Unassembled WGS sequence"/>
</dbReference>